<dbReference type="PIRSF" id="PIRSF006091">
    <property type="entry name" value="E_trnsport_RnfG"/>
    <property type="match status" value="1"/>
</dbReference>
<comment type="caution">
    <text evidence="9">The sequence shown here is derived from an EMBL/GenBank/DDBJ whole genome shotgun (WGS) entry which is preliminary data.</text>
</comment>
<dbReference type="GO" id="GO:0010181">
    <property type="term" value="F:FMN binding"/>
    <property type="evidence" value="ECO:0007669"/>
    <property type="project" value="InterPro"/>
</dbReference>
<keyword evidence="2 6" id="KW-0597">Phosphoprotein</keyword>
<keyword evidence="3 6" id="KW-0285">Flavoprotein</keyword>
<dbReference type="PANTHER" id="PTHR36118:SF1">
    <property type="entry name" value="ION-TRANSLOCATING OXIDOREDUCTASE COMPLEX SUBUNIT G"/>
    <property type="match status" value="1"/>
</dbReference>
<organism evidence="9 10">
    <name type="scientific">Halanaerobium saccharolyticum</name>
    <dbReference type="NCBI Taxonomy" id="43595"/>
    <lineage>
        <taxon>Bacteria</taxon>
        <taxon>Bacillati</taxon>
        <taxon>Bacillota</taxon>
        <taxon>Clostridia</taxon>
        <taxon>Halanaerobiales</taxon>
        <taxon>Halanaerobiaceae</taxon>
        <taxon>Halanaerobium</taxon>
    </lineage>
</organism>
<keyword evidence="5 6" id="KW-0249">Electron transport</keyword>
<dbReference type="HAMAP" id="MF_00479">
    <property type="entry name" value="RsxG_RnfG"/>
    <property type="match status" value="1"/>
</dbReference>
<dbReference type="GO" id="GO:0005886">
    <property type="term" value="C:plasma membrane"/>
    <property type="evidence" value="ECO:0007669"/>
    <property type="project" value="UniProtKB-SubCell"/>
</dbReference>
<evidence type="ECO:0000256" key="7">
    <source>
        <dbReference type="SAM" id="Phobius"/>
    </source>
</evidence>
<comment type="similarity">
    <text evidence="6">Belongs to the RnfG family.</text>
</comment>
<feature type="transmembrane region" description="Helical" evidence="7">
    <location>
        <begin position="9"/>
        <end position="30"/>
    </location>
</feature>
<protein>
    <recommendedName>
        <fullName evidence="6">Ion-translocating oxidoreductase complex subunit G</fullName>
        <ecNumber evidence="6">7.-.-.-</ecNumber>
    </recommendedName>
    <alternativeName>
        <fullName evidence="6">Rnf electron transport complex subunit G</fullName>
    </alternativeName>
</protein>
<comment type="function">
    <text evidence="6">Part of a membrane-bound complex that couples electron transfer with translocation of ions across the membrane.</text>
</comment>
<evidence type="ECO:0000256" key="6">
    <source>
        <dbReference type="HAMAP-Rule" id="MF_00479"/>
    </source>
</evidence>
<keyword evidence="6" id="KW-1278">Translocase</keyword>
<comment type="cofactor">
    <cofactor evidence="6">
        <name>FMN</name>
        <dbReference type="ChEBI" id="CHEBI:58210"/>
    </cofactor>
</comment>
<dbReference type="NCBIfam" id="TIGR01947">
    <property type="entry name" value="rnfG"/>
    <property type="match status" value="1"/>
</dbReference>
<keyword evidence="6 7" id="KW-1133">Transmembrane helix</keyword>
<reference evidence="9 10" key="1">
    <citation type="submission" date="2019-03" db="EMBL/GenBank/DDBJ databases">
        <title>Subsurface microbial communities from deep shales in Ohio and West Virginia, USA.</title>
        <authorList>
            <person name="Wrighton K."/>
        </authorList>
    </citation>
    <scope>NUCLEOTIDE SEQUENCE [LARGE SCALE GENOMIC DNA]</scope>
    <source>
        <strain evidence="9 10">MSL9.2</strain>
    </source>
</reference>
<dbReference type="EMBL" id="SODA01000006">
    <property type="protein sequence ID" value="TDW06232.1"/>
    <property type="molecule type" value="Genomic_DNA"/>
</dbReference>
<dbReference type="InterPro" id="IPR010209">
    <property type="entry name" value="Ion_transpt_RnfG/RsxG"/>
</dbReference>
<evidence type="ECO:0000259" key="8">
    <source>
        <dbReference type="SMART" id="SM00900"/>
    </source>
</evidence>
<dbReference type="OrthoDB" id="9794010at2"/>
<dbReference type="SMART" id="SM00900">
    <property type="entry name" value="FMN_bind"/>
    <property type="match status" value="1"/>
</dbReference>
<feature type="domain" description="FMN-binding" evidence="8">
    <location>
        <begin position="88"/>
        <end position="178"/>
    </location>
</feature>
<evidence type="ECO:0000313" key="9">
    <source>
        <dbReference type="EMBL" id="TDW06232.1"/>
    </source>
</evidence>
<accession>A0A4R7Z753</accession>
<gene>
    <name evidence="6" type="primary">rnfG</name>
    <name evidence="9" type="ORF">C8C77_10677</name>
</gene>
<keyword evidence="1 6" id="KW-0813">Transport</keyword>
<feature type="modified residue" description="FMN phosphoryl threonine" evidence="6">
    <location>
        <position position="161"/>
    </location>
</feature>
<dbReference type="GO" id="GO:0009055">
    <property type="term" value="F:electron transfer activity"/>
    <property type="evidence" value="ECO:0007669"/>
    <property type="project" value="InterPro"/>
</dbReference>
<dbReference type="InterPro" id="IPR007329">
    <property type="entry name" value="FMN-bd"/>
</dbReference>
<evidence type="ECO:0000256" key="5">
    <source>
        <dbReference type="ARBA" id="ARBA00022982"/>
    </source>
</evidence>
<dbReference type="Proteomes" id="UP000294697">
    <property type="component" value="Unassembled WGS sequence"/>
</dbReference>
<evidence type="ECO:0000256" key="1">
    <source>
        <dbReference type="ARBA" id="ARBA00022448"/>
    </source>
</evidence>
<evidence type="ECO:0000256" key="4">
    <source>
        <dbReference type="ARBA" id="ARBA00022643"/>
    </source>
</evidence>
<keyword evidence="6" id="KW-1003">Cell membrane</keyword>
<comment type="subcellular location">
    <subcellularLocation>
        <location evidence="6">Cell membrane</location>
        <topology evidence="6">Single-pass membrane protein</topology>
    </subcellularLocation>
</comment>
<dbReference type="PANTHER" id="PTHR36118">
    <property type="entry name" value="ION-TRANSLOCATING OXIDOREDUCTASE COMPLEX SUBUNIT G"/>
    <property type="match status" value="1"/>
</dbReference>
<dbReference type="Pfam" id="PF04205">
    <property type="entry name" value="FMN_bind"/>
    <property type="match status" value="1"/>
</dbReference>
<dbReference type="EC" id="7.-.-.-" evidence="6"/>
<dbReference type="GO" id="GO:0022900">
    <property type="term" value="P:electron transport chain"/>
    <property type="evidence" value="ECO:0007669"/>
    <property type="project" value="UniProtKB-UniRule"/>
</dbReference>
<evidence type="ECO:0000256" key="2">
    <source>
        <dbReference type="ARBA" id="ARBA00022553"/>
    </source>
</evidence>
<dbReference type="AlphaFoldDB" id="A0A4R7Z753"/>
<name>A0A4R7Z753_9FIRM</name>
<keyword evidence="6 7" id="KW-0812">Transmembrane</keyword>
<comment type="subunit">
    <text evidence="6">The complex is composed of six subunits: RnfA, RnfB, RnfC, RnfD, RnfE and RnfG.</text>
</comment>
<keyword evidence="6 7" id="KW-0472">Membrane</keyword>
<evidence type="ECO:0000313" key="10">
    <source>
        <dbReference type="Proteomes" id="UP000294697"/>
    </source>
</evidence>
<keyword evidence="4 6" id="KW-0288">FMN</keyword>
<evidence type="ECO:0000256" key="3">
    <source>
        <dbReference type="ARBA" id="ARBA00022630"/>
    </source>
</evidence>
<dbReference type="RefSeq" id="WP_111571888.1">
    <property type="nucleotide sequence ID" value="NZ_QLME01000007.1"/>
</dbReference>
<sequence>MEKNSTKNLILTLSIIGIVSALLLTFVYQWTTPYIQANQAETLRQAISEVLPGSEEVEEVEIEGEVFYEGFDVQGNRVGVAYQNSGGGYNGSIELMVGVDLDSEEIIRISIVNHQETPGLGARITDEEYKSNFSGKPFGDYTVVKTPPSETMEVQAIAGATISSSKTTRIVEEAVSIINNAYGGGS</sequence>
<proteinExistence type="inferred from homology"/>